<dbReference type="Pfam" id="PF00126">
    <property type="entry name" value="HTH_1"/>
    <property type="match status" value="1"/>
</dbReference>
<dbReference type="AlphaFoldDB" id="A0A840BNG1"/>
<keyword evidence="7" id="KW-1185">Reference proteome</keyword>
<dbReference type="Gene3D" id="3.40.190.290">
    <property type="match status" value="1"/>
</dbReference>
<name>A0A840BNG1_9RHOO</name>
<dbReference type="FunFam" id="1.10.10.10:FF:000001">
    <property type="entry name" value="LysR family transcriptional regulator"/>
    <property type="match status" value="1"/>
</dbReference>
<dbReference type="InterPro" id="IPR058163">
    <property type="entry name" value="LysR-type_TF_proteobact-type"/>
</dbReference>
<evidence type="ECO:0000256" key="3">
    <source>
        <dbReference type="ARBA" id="ARBA00023125"/>
    </source>
</evidence>
<feature type="domain" description="HTH lysR-type" evidence="5">
    <location>
        <begin position="1"/>
        <end position="58"/>
    </location>
</feature>
<dbReference type="InterPro" id="IPR036388">
    <property type="entry name" value="WH-like_DNA-bd_sf"/>
</dbReference>
<evidence type="ECO:0000259" key="5">
    <source>
        <dbReference type="PROSITE" id="PS50931"/>
    </source>
</evidence>
<proteinExistence type="inferred from homology"/>
<dbReference type="SUPFAM" id="SSF46785">
    <property type="entry name" value="Winged helix' DNA-binding domain"/>
    <property type="match status" value="1"/>
</dbReference>
<dbReference type="EMBL" id="JACIET010000001">
    <property type="protein sequence ID" value="MBB4012007.1"/>
    <property type="molecule type" value="Genomic_DNA"/>
</dbReference>
<dbReference type="RefSeq" id="WP_183633294.1">
    <property type="nucleotide sequence ID" value="NZ_BAABLE010000011.1"/>
</dbReference>
<dbReference type="GO" id="GO:0003700">
    <property type="term" value="F:DNA-binding transcription factor activity"/>
    <property type="evidence" value="ECO:0007669"/>
    <property type="project" value="InterPro"/>
</dbReference>
<dbReference type="Proteomes" id="UP000561045">
    <property type="component" value="Unassembled WGS sequence"/>
</dbReference>
<dbReference type="InterPro" id="IPR000847">
    <property type="entry name" value="LysR_HTH_N"/>
</dbReference>
<organism evidence="6 7">
    <name type="scientific">Niveibacterium umoris</name>
    <dbReference type="NCBI Taxonomy" id="1193620"/>
    <lineage>
        <taxon>Bacteria</taxon>
        <taxon>Pseudomonadati</taxon>
        <taxon>Pseudomonadota</taxon>
        <taxon>Betaproteobacteria</taxon>
        <taxon>Rhodocyclales</taxon>
        <taxon>Rhodocyclaceae</taxon>
        <taxon>Niveibacterium</taxon>
    </lineage>
</organism>
<evidence type="ECO:0000313" key="7">
    <source>
        <dbReference type="Proteomes" id="UP000561045"/>
    </source>
</evidence>
<keyword evidence="3 6" id="KW-0238">DNA-binding</keyword>
<dbReference type="GO" id="GO:0043565">
    <property type="term" value="F:sequence-specific DNA binding"/>
    <property type="evidence" value="ECO:0007669"/>
    <property type="project" value="TreeGrafter"/>
</dbReference>
<evidence type="ECO:0000256" key="1">
    <source>
        <dbReference type="ARBA" id="ARBA00009437"/>
    </source>
</evidence>
<dbReference type="InterPro" id="IPR005119">
    <property type="entry name" value="LysR_subst-bd"/>
</dbReference>
<keyword evidence="2" id="KW-0805">Transcription regulation</keyword>
<dbReference type="SUPFAM" id="SSF53850">
    <property type="entry name" value="Periplasmic binding protein-like II"/>
    <property type="match status" value="1"/>
</dbReference>
<dbReference type="PROSITE" id="PS50931">
    <property type="entry name" value="HTH_LYSR"/>
    <property type="match status" value="1"/>
</dbReference>
<dbReference type="CDD" id="cd08422">
    <property type="entry name" value="PBP2_CrgA_like"/>
    <property type="match status" value="1"/>
</dbReference>
<dbReference type="InterPro" id="IPR036390">
    <property type="entry name" value="WH_DNA-bd_sf"/>
</dbReference>
<reference evidence="6 7" key="1">
    <citation type="submission" date="2020-08" db="EMBL/GenBank/DDBJ databases">
        <title>Genomic Encyclopedia of Type Strains, Phase IV (KMG-IV): sequencing the most valuable type-strain genomes for metagenomic binning, comparative biology and taxonomic classification.</title>
        <authorList>
            <person name="Goeker M."/>
        </authorList>
    </citation>
    <scope>NUCLEOTIDE SEQUENCE [LARGE SCALE GENOMIC DNA]</scope>
    <source>
        <strain evidence="6 7">DSM 106739</strain>
    </source>
</reference>
<protein>
    <submittedName>
        <fullName evidence="6">DNA-binding transcriptional LysR family regulator</fullName>
    </submittedName>
</protein>
<evidence type="ECO:0000256" key="4">
    <source>
        <dbReference type="ARBA" id="ARBA00023163"/>
    </source>
</evidence>
<dbReference type="PANTHER" id="PTHR30537">
    <property type="entry name" value="HTH-TYPE TRANSCRIPTIONAL REGULATOR"/>
    <property type="match status" value="1"/>
</dbReference>
<comment type="caution">
    <text evidence="6">The sequence shown here is derived from an EMBL/GenBank/DDBJ whole genome shotgun (WGS) entry which is preliminary data.</text>
</comment>
<dbReference type="Pfam" id="PF03466">
    <property type="entry name" value="LysR_substrate"/>
    <property type="match status" value="1"/>
</dbReference>
<gene>
    <name evidence="6" type="ORF">GGR36_001315</name>
</gene>
<sequence>MELNELTAFVKVVQAGSFTRAAELLGTQKAHLSRVVTGLERKLGVRLIERTTRSLSLTEVGREIFERAIGILGAVEDTERVAQQMLGEPRGVLRLTCGVEFGMLAVSRWVIGYLQRFPDVRVEADYTGRLVDLVHEGFDLAIRVGELPDSRLAARRLGELRYGLFASPDYLARATMPETPQELASHALLAFAGGNQRQTWRLERGGEAVSIDAEPRLRVDNSFSVADAAKAGLGIAQLPLMVVQDALAEGALLRVLPDWARSPVPVSALFPSARYLTPKVRAFIDHAAEAFGQGVATG</sequence>
<keyword evidence="4" id="KW-0804">Transcription</keyword>
<dbReference type="Gene3D" id="1.10.10.10">
    <property type="entry name" value="Winged helix-like DNA-binding domain superfamily/Winged helix DNA-binding domain"/>
    <property type="match status" value="1"/>
</dbReference>
<evidence type="ECO:0000313" key="6">
    <source>
        <dbReference type="EMBL" id="MBB4012007.1"/>
    </source>
</evidence>
<dbReference type="PANTHER" id="PTHR30537:SF5">
    <property type="entry name" value="HTH-TYPE TRANSCRIPTIONAL ACTIVATOR TTDR-RELATED"/>
    <property type="match status" value="1"/>
</dbReference>
<comment type="similarity">
    <text evidence="1">Belongs to the LysR transcriptional regulatory family.</text>
</comment>
<accession>A0A840BNG1</accession>
<dbReference type="GO" id="GO:0006351">
    <property type="term" value="P:DNA-templated transcription"/>
    <property type="evidence" value="ECO:0007669"/>
    <property type="project" value="TreeGrafter"/>
</dbReference>
<evidence type="ECO:0000256" key="2">
    <source>
        <dbReference type="ARBA" id="ARBA00023015"/>
    </source>
</evidence>